<dbReference type="AlphaFoldDB" id="A0A1V1P3J8"/>
<name>A0A1V1P3J8_9BACT</name>
<dbReference type="Gene3D" id="1.10.10.2830">
    <property type="match status" value="1"/>
</dbReference>
<reference evidence="2" key="1">
    <citation type="submission" date="2012-11" db="EMBL/GenBank/DDBJ databases">
        <authorList>
            <person name="Lucero-Rivera Y.E."/>
            <person name="Tovar-Ramirez D."/>
        </authorList>
    </citation>
    <scope>NUCLEOTIDE SEQUENCE [LARGE SCALE GENOMIC DNA]</scope>
    <source>
        <strain evidence="2">Araruama</strain>
    </source>
</reference>
<comment type="caution">
    <text evidence="1">The sequence shown here is derived from an EMBL/GenBank/DDBJ whole genome shotgun (WGS) entry which is preliminary data.</text>
</comment>
<dbReference type="SUPFAM" id="SSF110849">
    <property type="entry name" value="ParB/Sulfiredoxin"/>
    <property type="match status" value="1"/>
</dbReference>
<proteinExistence type="predicted"/>
<protein>
    <submittedName>
        <fullName evidence="1">Putative ParB-like family protein</fullName>
    </submittedName>
</protein>
<dbReference type="InterPro" id="IPR036086">
    <property type="entry name" value="ParB/Sulfiredoxin_sf"/>
</dbReference>
<dbReference type="EMBL" id="ATBP01000633">
    <property type="protein sequence ID" value="ETR69469.1"/>
    <property type="molecule type" value="Genomic_DNA"/>
</dbReference>
<evidence type="ECO:0000313" key="1">
    <source>
        <dbReference type="EMBL" id="ETR69469.1"/>
    </source>
</evidence>
<organism evidence="1 2">
    <name type="scientific">Candidatus Magnetoglobus multicellularis str. Araruama</name>
    <dbReference type="NCBI Taxonomy" id="890399"/>
    <lineage>
        <taxon>Bacteria</taxon>
        <taxon>Pseudomonadati</taxon>
        <taxon>Thermodesulfobacteriota</taxon>
        <taxon>Desulfobacteria</taxon>
        <taxon>Desulfobacterales</taxon>
        <taxon>Desulfobacteraceae</taxon>
        <taxon>Candidatus Magnetoglobus</taxon>
    </lineage>
</organism>
<dbReference type="Gene3D" id="3.90.1530.10">
    <property type="entry name" value="Conserved hypothetical protein from pyrococcus furiosus pfu- 392566-001, ParB domain"/>
    <property type="match status" value="1"/>
</dbReference>
<gene>
    <name evidence="1" type="ORF">OMM_03908</name>
</gene>
<accession>A0A1V1P3J8</accession>
<dbReference type="Proteomes" id="UP000189670">
    <property type="component" value="Unassembled WGS sequence"/>
</dbReference>
<sequence>MLQQIEISKLDLRFEGHRLKNKEAEMKLLTSISENGIRDPLQGVESADMYVLLNGFKRYRCAKKLSISIVPYCNLVQGDTGTGIIELLRISNSKSLNILEQAKLIDELKSVYQMSTKDIADLLEKSKAWVSARTGIIKEISKNTMDKIMDGQFPIYAYMYILRSFIRMNKIRKEDIDEFVTLISGKDLSIRDIEILANGYFKGSEEIRNQIRDGNIKWSLKKLNQSISPDDDCTSIERRMLNDLGIIQKYMQRVSYSSGDKRFKNNSFFAQANLLSGGILRNMDIFQKSIKELHDRSRKA</sequence>
<evidence type="ECO:0000313" key="2">
    <source>
        <dbReference type="Proteomes" id="UP000189670"/>
    </source>
</evidence>